<reference evidence="4" key="4">
    <citation type="submission" date="2025-09" db="UniProtKB">
        <authorList>
            <consortium name="Ensembl"/>
        </authorList>
    </citation>
    <scope>IDENTIFICATION</scope>
</reference>
<proteinExistence type="predicted"/>
<keyword evidence="5" id="KW-1185">Reference proteome</keyword>
<dbReference type="PANTHER" id="PTHR46599:SF3">
    <property type="entry name" value="PIGGYBAC TRANSPOSABLE ELEMENT-DERIVED PROTEIN 4"/>
    <property type="match status" value="1"/>
</dbReference>
<accession>A0A3B1JAA0</accession>
<reference evidence="4" key="3">
    <citation type="submission" date="2025-08" db="UniProtKB">
        <authorList>
            <consortium name="Ensembl"/>
        </authorList>
    </citation>
    <scope>IDENTIFICATION</scope>
</reference>
<dbReference type="Pfam" id="PF13843">
    <property type="entry name" value="DDE_Tnp_1_7"/>
    <property type="match status" value="1"/>
</dbReference>
<dbReference type="PANTHER" id="PTHR46599">
    <property type="entry name" value="PIGGYBAC TRANSPOSABLE ELEMENT-DERIVED PROTEIN 4"/>
    <property type="match status" value="1"/>
</dbReference>
<dbReference type="Ensembl" id="ENSAMXT00000030524.1">
    <property type="protein sequence ID" value="ENSAMXP00000038234.1"/>
    <property type="gene ID" value="ENSAMXG00000031777.1"/>
</dbReference>
<evidence type="ECO:0000259" key="3">
    <source>
        <dbReference type="Pfam" id="PF13843"/>
    </source>
</evidence>
<dbReference type="Proteomes" id="UP000018467">
    <property type="component" value="Unassembled WGS sequence"/>
</dbReference>
<name>A0A3B1JAA0_ASTMX</name>
<feature type="compositionally biased region" description="Low complexity" evidence="1">
    <location>
        <begin position="49"/>
        <end position="59"/>
    </location>
</feature>
<organism evidence="4 5">
    <name type="scientific">Astyanax mexicanus</name>
    <name type="common">Blind cave fish</name>
    <name type="synonym">Astyanax fasciatus mexicanus</name>
    <dbReference type="NCBI Taxonomy" id="7994"/>
    <lineage>
        <taxon>Eukaryota</taxon>
        <taxon>Metazoa</taxon>
        <taxon>Chordata</taxon>
        <taxon>Craniata</taxon>
        <taxon>Vertebrata</taxon>
        <taxon>Euteleostomi</taxon>
        <taxon>Actinopterygii</taxon>
        <taxon>Neopterygii</taxon>
        <taxon>Teleostei</taxon>
        <taxon>Ostariophysi</taxon>
        <taxon>Characiformes</taxon>
        <taxon>Characoidei</taxon>
        <taxon>Acestrorhamphidae</taxon>
        <taxon>Acestrorhamphinae</taxon>
        <taxon>Astyanax</taxon>
    </lineage>
</organism>
<dbReference type="InterPro" id="IPR029526">
    <property type="entry name" value="PGBD"/>
</dbReference>
<dbReference type="GeneTree" id="ENSGT00940000163467"/>
<dbReference type="STRING" id="7994.ENSAMXP00000038234"/>
<feature type="compositionally biased region" description="Pro residues" evidence="1">
    <location>
        <begin position="37"/>
        <end position="48"/>
    </location>
</feature>
<feature type="region of interest" description="Disordered" evidence="1">
    <location>
        <begin position="30"/>
        <end position="89"/>
    </location>
</feature>
<dbReference type="Bgee" id="ENSAMXG00000031777">
    <property type="expression patterns" value="Expressed in testis and 1 other cell type or tissue"/>
</dbReference>
<feature type="signal peptide" evidence="2">
    <location>
        <begin position="1"/>
        <end position="22"/>
    </location>
</feature>
<feature type="chain" id="PRO_5017414427" description="PiggyBac transposable element-derived protein domain-containing protein" evidence="2">
    <location>
        <begin position="23"/>
        <end position="637"/>
    </location>
</feature>
<sequence>MKTIFQQTLLVISVLHFYLSYRELPEHTTPGAAFPHQPAPLQMPPPYFLPATSESTSSPQPSPAQPAKRTHFLMPHTNPPQPPEPRKPLPLQTVSTFYPSQQPQPPFLPLPMPMPQTSPGEGPAPPVCLGKRYHSPKIRAPQPPEPQTATLSWKTENDPDTAPSVSRFQPARTPGPQLISASSYTPLDLFKLFFPVQTVQTLCQNTNKQAAKNLSEGKKYKWTDLDAEEFYKYCGLVLYMALIKVDSVSDYWRQDHLFSLSLPSQIMSRDRYRTVSWNIHLSDPDEDVHNDQKKGTAQHDKLFRLKPLMETIKNACKAFYHPHKELAVDERMVASKAKTGMTQYMKSKPTKWGFKLFVLADSRNGYTVDFSVYTGKSDIPSGHGLSYDVVMSLVQPGYLGTGYHIYMDNFYSSPKLFRALHECKFSACGTYRENRKGCPQTDVNALTKRSERGSIRWIRDGPIVYVKWMDTRAVSMCSTIHPAHSGETVQRRVKREDGSWTKTSVPCPTPVAEYNKHMGGVDLSDQLIQCYSAQHKTMRWYRKLFYHFLDIATTNSFILHKEHCVAHQQQHLTHKAFLEKLTSELCGRPLLTSPARSPAGHVPVPITSSPQSADPSERATTGRRRCEFCQSQGRRQD</sequence>
<evidence type="ECO:0000313" key="4">
    <source>
        <dbReference type="Ensembl" id="ENSAMXP00000038234.1"/>
    </source>
</evidence>
<keyword evidence="2" id="KW-0732">Signal</keyword>
<evidence type="ECO:0000313" key="5">
    <source>
        <dbReference type="Proteomes" id="UP000018467"/>
    </source>
</evidence>
<dbReference type="InParanoid" id="A0A3B1JAA0"/>
<reference evidence="5" key="1">
    <citation type="submission" date="2013-03" db="EMBL/GenBank/DDBJ databases">
        <authorList>
            <person name="Jeffery W."/>
            <person name="Warren W."/>
            <person name="Wilson R.K."/>
        </authorList>
    </citation>
    <scope>NUCLEOTIDE SEQUENCE</scope>
    <source>
        <strain evidence="5">female</strain>
    </source>
</reference>
<feature type="region of interest" description="Disordered" evidence="1">
    <location>
        <begin position="132"/>
        <end position="177"/>
    </location>
</feature>
<reference evidence="5" key="2">
    <citation type="journal article" date="2014" name="Nat. Commun.">
        <title>The cavefish genome reveals candidate genes for eye loss.</title>
        <authorList>
            <person name="McGaugh S.E."/>
            <person name="Gross J.B."/>
            <person name="Aken B."/>
            <person name="Blin M."/>
            <person name="Borowsky R."/>
            <person name="Chalopin D."/>
            <person name="Hinaux H."/>
            <person name="Jeffery W.R."/>
            <person name="Keene A."/>
            <person name="Ma L."/>
            <person name="Minx P."/>
            <person name="Murphy D."/>
            <person name="O'Quin K.E."/>
            <person name="Retaux S."/>
            <person name="Rohner N."/>
            <person name="Searle S.M."/>
            <person name="Stahl B.A."/>
            <person name="Tabin C."/>
            <person name="Volff J.N."/>
            <person name="Yoshizawa M."/>
            <person name="Warren W.C."/>
        </authorList>
    </citation>
    <scope>NUCLEOTIDE SEQUENCE [LARGE SCALE GENOMIC DNA]</scope>
    <source>
        <strain evidence="5">female</strain>
    </source>
</reference>
<evidence type="ECO:0000256" key="2">
    <source>
        <dbReference type="SAM" id="SignalP"/>
    </source>
</evidence>
<evidence type="ECO:0000256" key="1">
    <source>
        <dbReference type="SAM" id="MobiDB-lite"/>
    </source>
</evidence>
<feature type="region of interest" description="Disordered" evidence="1">
    <location>
        <begin position="596"/>
        <end position="637"/>
    </location>
</feature>
<protein>
    <recommendedName>
        <fullName evidence="3">PiggyBac transposable element-derived protein domain-containing protein</fullName>
    </recommendedName>
</protein>
<dbReference type="AlphaFoldDB" id="A0A3B1JAA0"/>
<feature type="domain" description="PiggyBac transposable element-derived protein" evidence="3">
    <location>
        <begin position="185"/>
        <end position="557"/>
    </location>
</feature>